<dbReference type="InterPro" id="IPR005467">
    <property type="entry name" value="His_kinase_dom"/>
</dbReference>
<dbReference type="CDD" id="cd00082">
    <property type="entry name" value="HisKA"/>
    <property type="match status" value="1"/>
</dbReference>
<dbReference type="PROSITE" id="PS50109">
    <property type="entry name" value="HIS_KIN"/>
    <property type="match status" value="1"/>
</dbReference>
<keyword evidence="7" id="KW-0808">Transferase</keyword>
<evidence type="ECO:0000256" key="7">
    <source>
        <dbReference type="ARBA" id="ARBA00022679"/>
    </source>
</evidence>
<evidence type="ECO:0000256" key="1">
    <source>
        <dbReference type="ARBA" id="ARBA00000085"/>
    </source>
</evidence>
<dbReference type="GO" id="GO:0000155">
    <property type="term" value="F:phosphorelay sensor kinase activity"/>
    <property type="evidence" value="ECO:0007669"/>
    <property type="project" value="InterPro"/>
</dbReference>
<dbReference type="PANTHER" id="PTHR43065:SF46">
    <property type="entry name" value="C4-DICARBOXYLATE TRANSPORT SENSOR PROTEIN DCTB"/>
    <property type="match status" value="1"/>
</dbReference>
<accession>A0A838XXW6</accession>
<dbReference type="Pfam" id="PF02518">
    <property type="entry name" value="HATPase_c"/>
    <property type="match status" value="1"/>
</dbReference>
<keyword evidence="21" id="KW-1185">Reference proteome</keyword>
<dbReference type="SUPFAM" id="SSF55874">
    <property type="entry name" value="ATPase domain of HSP90 chaperone/DNA topoisomerase II/histidine kinase"/>
    <property type="match status" value="1"/>
</dbReference>
<reference evidence="20 21" key="1">
    <citation type="submission" date="2020-07" db="EMBL/GenBank/DDBJ databases">
        <authorList>
            <person name="Li M."/>
        </authorList>
    </citation>
    <scope>NUCLEOTIDE SEQUENCE [LARGE SCALE GENOMIC DNA]</scope>
    <source>
        <strain evidence="20 21">DSM 23284</strain>
    </source>
</reference>
<evidence type="ECO:0000256" key="17">
    <source>
        <dbReference type="SAM" id="Coils"/>
    </source>
</evidence>
<evidence type="ECO:0000256" key="15">
    <source>
        <dbReference type="ARBA" id="ARBA00059004"/>
    </source>
</evidence>
<feature type="coiled-coil region" evidence="17">
    <location>
        <begin position="347"/>
        <end position="381"/>
    </location>
</feature>
<dbReference type="SUPFAM" id="SSF47384">
    <property type="entry name" value="Homodimeric domain of signal transducing histidine kinase"/>
    <property type="match status" value="1"/>
</dbReference>
<gene>
    <name evidence="20" type="ORF">H1W37_19765</name>
</gene>
<dbReference type="Gene3D" id="6.10.250.3020">
    <property type="match status" value="1"/>
</dbReference>
<evidence type="ECO:0000256" key="3">
    <source>
        <dbReference type="ARBA" id="ARBA00012438"/>
    </source>
</evidence>
<dbReference type="SMART" id="SM00387">
    <property type="entry name" value="HATPase_c"/>
    <property type="match status" value="1"/>
</dbReference>
<dbReference type="Gene3D" id="1.10.287.130">
    <property type="match status" value="1"/>
</dbReference>
<keyword evidence="11" id="KW-0067">ATP-binding</keyword>
<keyword evidence="9" id="KW-0547">Nucleotide-binding</keyword>
<proteinExistence type="predicted"/>
<dbReference type="EC" id="2.7.13.3" evidence="3"/>
<evidence type="ECO:0000256" key="12">
    <source>
        <dbReference type="ARBA" id="ARBA00022989"/>
    </source>
</evidence>
<feature type="transmembrane region" description="Helical" evidence="18">
    <location>
        <begin position="12"/>
        <end position="33"/>
    </location>
</feature>
<evidence type="ECO:0000256" key="10">
    <source>
        <dbReference type="ARBA" id="ARBA00022777"/>
    </source>
</evidence>
<organism evidence="20 21">
    <name type="scientific">Stappia taiwanensis</name>
    <dbReference type="NCBI Taxonomy" id="992267"/>
    <lineage>
        <taxon>Bacteria</taxon>
        <taxon>Pseudomonadati</taxon>
        <taxon>Pseudomonadota</taxon>
        <taxon>Alphaproteobacteria</taxon>
        <taxon>Hyphomicrobiales</taxon>
        <taxon>Stappiaceae</taxon>
        <taxon>Stappia</taxon>
    </lineage>
</organism>
<evidence type="ECO:0000256" key="5">
    <source>
        <dbReference type="ARBA" id="ARBA00022519"/>
    </source>
</evidence>
<dbReference type="PIRSF" id="PIRSF036431">
    <property type="entry name" value="STHK_DctB"/>
    <property type="match status" value="1"/>
</dbReference>
<evidence type="ECO:0000256" key="13">
    <source>
        <dbReference type="ARBA" id="ARBA00023012"/>
    </source>
</evidence>
<evidence type="ECO:0000256" key="2">
    <source>
        <dbReference type="ARBA" id="ARBA00004429"/>
    </source>
</evidence>
<comment type="caution">
    <text evidence="20">The sequence shown here is derived from an EMBL/GenBank/DDBJ whole genome shotgun (WGS) entry which is preliminary data.</text>
</comment>
<protein>
    <recommendedName>
        <fullName evidence="16">C4-dicarboxylate transport sensor protein DctB</fullName>
        <ecNumber evidence="3">2.7.13.3</ecNumber>
    </recommendedName>
</protein>
<evidence type="ECO:0000256" key="18">
    <source>
        <dbReference type="SAM" id="Phobius"/>
    </source>
</evidence>
<dbReference type="PANTHER" id="PTHR43065">
    <property type="entry name" value="SENSOR HISTIDINE KINASE"/>
    <property type="match status" value="1"/>
</dbReference>
<evidence type="ECO:0000256" key="11">
    <source>
        <dbReference type="ARBA" id="ARBA00022840"/>
    </source>
</evidence>
<evidence type="ECO:0000256" key="4">
    <source>
        <dbReference type="ARBA" id="ARBA00022475"/>
    </source>
</evidence>
<dbReference type="EMBL" id="JACEON010000029">
    <property type="protein sequence ID" value="MBA4613901.1"/>
    <property type="molecule type" value="Genomic_DNA"/>
</dbReference>
<feature type="transmembrane region" description="Helical" evidence="18">
    <location>
        <begin position="297"/>
        <end position="316"/>
    </location>
</feature>
<feature type="domain" description="Histidine kinase" evidence="19">
    <location>
        <begin position="390"/>
        <end position="603"/>
    </location>
</feature>
<evidence type="ECO:0000313" key="20">
    <source>
        <dbReference type="EMBL" id="MBA4613901.1"/>
    </source>
</evidence>
<keyword evidence="10 20" id="KW-0418">Kinase</keyword>
<dbReference type="Proteomes" id="UP000559404">
    <property type="component" value="Unassembled WGS sequence"/>
</dbReference>
<evidence type="ECO:0000256" key="6">
    <source>
        <dbReference type="ARBA" id="ARBA00022553"/>
    </source>
</evidence>
<evidence type="ECO:0000256" key="16">
    <source>
        <dbReference type="ARBA" id="ARBA00073143"/>
    </source>
</evidence>
<evidence type="ECO:0000313" key="21">
    <source>
        <dbReference type="Proteomes" id="UP000559404"/>
    </source>
</evidence>
<comment type="function">
    <text evidence="15">Member of the two-component regulatory system DctB/DctD involved in the transport of C4-dicarboxylates. DctB functions as a membrane-associated protein kinase that phosphorylates DctD in response to environmental signals.</text>
</comment>
<dbReference type="InterPro" id="IPR036097">
    <property type="entry name" value="HisK_dim/P_sf"/>
</dbReference>
<comment type="catalytic activity">
    <reaction evidence="1">
        <text>ATP + protein L-histidine = ADP + protein N-phospho-L-histidine.</text>
        <dbReference type="EC" id="2.7.13.3"/>
    </reaction>
</comment>
<keyword evidence="12 18" id="KW-1133">Transmembrane helix</keyword>
<evidence type="ECO:0000256" key="14">
    <source>
        <dbReference type="ARBA" id="ARBA00023136"/>
    </source>
</evidence>
<reference evidence="20 21" key="2">
    <citation type="submission" date="2020-08" db="EMBL/GenBank/DDBJ databases">
        <title>Stappia taiwanensis sp. nov., isolated from a coastal thermal spring.</title>
        <authorList>
            <person name="Kampfer P."/>
        </authorList>
    </citation>
    <scope>NUCLEOTIDE SEQUENCE [LARGE SCALE GENOMIC DNA]</scope>
    <source>
        <strain evidence="20 21">DSM 23284</strain>
    </source>
</reference>
<keyword evidence="6" id="KW-0597">Phosphoprotein</keyword>
<dbReference type="GO" id="GO:0005886">
    <property type="term" value="C:plasma membrane"/>
    <property type="evidence" value="ECO:0007669"/>
    <property type="project" value="UniProtKB-SubCell"/>
</dbReference>
<evidence type="ECO:0000259" key="19">
    <source>
        <dbReference type="PROSITE" id="PS50109"/>
    </source>
</evidence>
<evidence type="ECO:0000256" key="8">
    <source>
        <dbReference type="ARBA" id="ARBA00022692"/>
    </source>
</evidence>
<dbReference type="GO" id="GO:0005524">
    <property type="term" value="F:ATP binding"/>
    <property type="evidence" value="ECO:0007669"/>
    <property type="project" value="UniProtKB-KW"/>
</dbReference>
<keyword evidence="17" id="KW-0175">Coiled coil</keyword>
<dbReference type="InterPro" id="IPR004358">
    <property type="entry name" value="Sig_transdc_His_kin-like_C"/>
</dbReference>
<dbReference type="InterPro" id="IPR017055">
    <property type="entry name" value="Sig_transdc_His_kinase_DctB"/>
</dbReference>
<name>A0A838XXW6_9HYPH</name>
<keyword evidence="4" id="KW-1003">Cell membrane</keyword>
<keyword evidence="14 18" id="KW-0472">Membrane</keyword>
<keyword evidence="5" id="KW-0997">Cell inner membrane</keyword>
<dbReference type="InterPro" id="IPR003594">
    <property type="entry name" value="HATPase_dom"/>
</dbReference>
<dbReference type="Gene3D" id="3.30.450.20">
    <property type="entry name" value="PAS domain"/>
    <property type="match status" value="1"/>
</dbReference>
<comment type="subcellular location">
    <subcellularLocation>
        <location evidence="2">Cell inner membrane</location>
        <topology evidence="2">Multi-pass membrane protein</topology>
    </subcellularLocation>
</comment>
<dbReference type="InterPro" id="IPR003661">
    <property type="entry name" value="HisK_dim/P_dom"/>
</dbReference>
<dbReference type="SMART" id="SM00388">
    <property type="entry name" value="HisKA"/>
    <property type="match status" value="1"/>
</dbReference>
<keyword evidence="13" id="KW-0902">Two-component regulatory system</keyword>
<dbReference type="AlphaFoldDB" id="A0A838XXW6"/>
<sequence>MRDLRRAARHNAVFVVLICLSVPVTVVTGWVTWSVSSRLFIDEVVTRSQALLAVQAATLERQLDKFRLLPPLLAQRPDVRELVLTRDRSAGERVAAIAAGMAGAQEVAFYDPAGHLIASSHMLPRAAGLMPARDTTALPLEEALQGRLGRAYRPGSRSLPGSYVFASATRGAQGSSGAVVVWVSLGEVEQAWALSKAPLVAVDGEGQVVATNRPAWRGQRLSDQVERLGAVTVALAETDSEAGTDAAALPGVFDLVGLPQEGPDRSFLRMTRQLPLLGWQVIAFADTTAARSQAFKATAIAVLACLLFSGIGWVALERRQAGLRRMREDRLSALRLERRVRQRTRDLSEANTRLASEVREREAAEEELRRMQADLVQAAKMATLGQMSAALSHEFNQPLAAIRSNADNAKQFLDLGRLEKATAGLDKIIVMVERMAEISRILKGFSRRAGTRLGPIAVKPVIDEALMLLSPRLKQTGARLEVRHLDGPIQVIGGHVRLEQVVLNLAANALDAVEGQADGAVHLRTYVDGDFGVIEVADNGPGVADELLSQVFDPFFTTKDVGKGLGLGLSIAYKIVHDFSGALAIGRGETGGAVFTVRLPRADRASEAAA</sequence>
<dbReference type="Gene3D" id="3.30.565.10">
    <property type="entry name" value="Histidine kinase-like ATPase, C-terminal domain"/>
    <property type="match status" value="1"/>
</dbReference>
<dbReference type="RefSeq" id="WP_181762098.1">
    <property type="nucleotide sequence ID" value="NZ_BMCR01000013.1"/>
</dbReference>
<dbReference type="PRINTS" id="PR00344">
    <property type="entry name" value="BCTRLSENSOR"/>
</dbReference>
<dbReference type="FunFam" id="1.10.287.130:FF:000049">
    <property type="entry name" value="C4-dicarboxylate transport sensor protein DctB"/>
    <property type="match status" value="1"/>
</dbReference>
<dbReference type="InterPro" id="IPR036890">
    <property type="entry name" value="HATPase_C_sf"/>
</dbReference>
<keyword evidence="8 18" id="KW-0812">Transmembrane</keyword>
<evidence type="ECO:0000256" key="9">
    <source>
        <dbReference type="ARBA" id="ARBA00022741"/>
    </source>
</evidence>